<feature type="transmembrane region" description="Helical" evidence="1">
    <location>
        <begin position="317"/>
        <end position="337"/>
    </location>
</feature>
<feature type="transmembrane region" description="Helical" evidence="1">
    <location>
        <begin position="357"/>
        <end position="379"/>
    </location>
</feature>
<keyword evidence="1" id="KW-1133">Transmembrane helix</keyword>
<dbReference type="AlphaFoldDB" id="A0A3S4V2S6"/>
<proteinExistence type="predicted"/>
<protein>
    <submittedName>
        <fullName evidence="2">Uncharacterized protein</fullName>
    </submittedName>
</protein>
<feature type="transmembrane region" description="Helical" evidence="1">
    <location>
        <begin position="173"/>
        <end position="196"/>
    </location>
</feature>
<evidence type="ECO:0000313" key="3">
    <source>
        <dbReference type="Proteomes" id="UP000266895"/>
    </source>
</evidence>
<feature type="transmembrane region" description="Helical" evidence="1">
    <location>
        <begin position="517"/>
        <end position="542"/>
    </location>
</feature>
<evidence type="ECO:0000256" key="1">
    <source>
        <dbReference type="SAM" id="Phobius"/>
    </source>
</evidence>
<feature type="transmembrane region" description="Helical" evidence="1">
    <location>
        <begin position="438"/>
        <end position="463"/>
    </location>
</feature>
<gene>
    <name evidence="2" type="ORF">NCTC11636_00004</name>
</gene>
<dbReference type="RefSeq" id="WP_126380980.1">
    <property type="nucleotide sequence ID" value="NZ_LR134350.1"/>
</dbReference>
<dbReference type="OrthoDB" id="3261041at2"/>
<name>A0A3S4V2S6_9ACTO</name>
<keyword evidence="3" id="KW-1185">Reference proteome</keyword>
<feature type="transmembrane region" description="Helical" evidence="1">
    <location>
        <begin position="100"/>
        <end position="131"/>
    </location>
</feature>
<sequence>MVATLIRLRWRLTLNALRTDAWAVVGTVLALAQAAATLLLLTVGAVALGSLAPQAAAPVLAGSGALTVLGWVLVPLLFTGADSTLDPRAMAAWIAPSRSLATGLAMASAFGLPGVVTAVVMCLPVLVWALAGQWGAALLALVLAPAALATCVLASRVVVIGVGVSTSRHGRDLVAFVGGVVVLTAAFIPSVLNMLAVGGGSLLDRLVGPARLAGMTPLGWATSAPGLLAQGRTTAALLMSLGAVALPLVLVPLWGRVVTRVMTGPARSRADRRGRARALADAGGVLPWQRRLARVLSGPAAAVAARCLRYWRTDPRYLVSMMSAVVVPVLILAVGAMGTSTGGIRFEVGGEPSVVSWTWGQAPALLLWLPPVLALMCAWSVHDDLAFDSTALWTHVSAGLRGRDDMAGRVLALAVWHLPVLVALTALCAAWTGTWQAAPAVLGASLGLFGAGAAWSCVSGVLLPYQTNAPGENPMKSRGSGMVMVAALIQMIGMLLVVVMAGPAVAGLAFLMVSGTWGWSVTVLVLGVVWGAALAWAGIVWAGRLLDRRYVRVLSTIRSWPGHDDPR</sequence>
<feature type="transmembrane region" description="Helical" evidence="1">
    <location>
        <begin position="410"/>
        <end position="432"/>
    </location>
</feature>
<reference evidence="2 3" key="1">
    <citation type="submission" date="2018-12" db="EMBL/GenBank/DDBJ databases">
        <authorList>
            <consortium name="Pathogen Informatics"/>
        </authorList>
    </citation>
    <scope>NUCLEOTIDE SEQUENCE [LARGE SCALE GENOMIC DNA]</scope>
    <source>
        <strain evidence="2 3">NCTC11636</strain>
    </source>
</reference>
<feature type="transmembrane region" description="Helical" evidence="1">
    <location>
        <begin position="21"/>
        <end position="49"/>
    </location>
</feature>
<feature type="transmembrane region" description="Helical" evidence="1">
    <location>
        <begin position="55"/>
        <end position="79"/>
    </location>
</feature>
<keyword evidence="1" id="KW-0472">Membrane</keyword>
<feature type="transmembrane region" description="Helical" evidence="1">
    <location>
        <begin position="483"/>
        <end position="511"/>
    </location>
</feature>
<organism evidence="2 3">
    <name type="scientific">Actinomyces howellii</name>
    <dbReference type="NCBI Taxonomy" id="52771"/>
    <lineage>
        <taxon>Bacteria</taxon>
        <taxon>Bacillati</taxon>
        <taxon>Actinomycetota</taxon>
        <taxon>Actinomycetes</taxon>
        <taxon>Actinomycetales</taxon>
        <taxon>Actinomycetaceae</taxon>
        <taxon>Actinomyces</taxon>
    </lineage>
</organism>
<feature type="transmembrane region" description="Helical" evidence="1">
    <location>
        <begin position="137"/>
        <end position="161"/>
    </location>
</feature>
<evidence type="ECO:0000313" key="2">
    <source>
        <dbReference type="EMBL" id="VEG25381.1"/>
    </source>
</evidence>
<accession>A0A3S4V2S6</accession>
<feature type="transmembrane region" description="Helical" evidence="1">
    <location>
        <begin position="235"/>
        <end position="254"/>
    </location>
</feature>
<dbReference type="KEGG" id="ahw:NCTC11636_00004"/>
<dbReference type="Proteomes" id="UP000266895">
    <property type="component" value="Chromosome"/>
</dbReference>
<dbReference type="EMBL" id="LR134350">
    <property type="protein sequence ID" value="VEG25381.1"/>
    <property type="molecule type" value="Genomic_DNA"/>
</dbReference>
<keyword evidence="1" id="KW-0812">Transmembrane</keyword>